<feature type="region of interest" description="Disordered" evidence="3">
    <location>
        <begin position="661"/>
        <end position="717"/>
    </location>
</feature>
<feature type="compositionally biased region" description="Basic and acidic residues" evidence="3">
    <location>
        <begin position="351"/>
        <end position="360"/>
    </location>
</feature>
<evidence type="ECO:0000256" key="2">
    <source>
        <dbReference type="SAM" id="Coils"/>
    </source>
</evidence>
<feature type="region of interest" description="Disordered" evidence="3">
    <location>
        <begin position="68"/>
        <end position="91"/>
    </location>
</feature>
<reference evidence="6" key="2">
    <citation type="submission" date="2025-09" db="UniProtKB">
        <authorList>
            <consortium name="Ensembl"/>
        </authorList>
    </citation>
    <scope>IDENTIFICATION</scope>
</reference>
<feature type="domain" description="Centromere protein J C-terminal" evidence="4">
    <location>
        <begin position="829"/>
        <end position="863"/>
    </location>
</feature>
<feature type="compositionally biased region" description="Low complexity" evidence="3">
    <location>
        <begin position="672"/>
        <end position="688"/>
    </location>
</feature>
<feature type="domain" description="Centromere protein J C-terminal" evidence="4">
    <location>
        <begin position="868"/>
        <end position="894"/>
    </location>
</feature>
<feature type="compositionally biased region" description="Basic and acidic residues" evidence="3">
    <location>
        <begin position="188"/>
        <end position="201"/>
    </location>
</feature>
<evidence type="ECO:0000259" key="5">
    <source>
        <dbReference type="Pfam" id="PF25779"/>
    </source>
</evidence>
<feature type="region of interest" description="Disordered" evidence="3">
    <location>
        <begin position="885"/>
        <end position="910"/>
    </location>
</feature>
<proteinExistence type="inferred from homology"/>
<dbReference type="GeneTree" id="ENSGT00530000063927"/>
<feature type="domain" description="Centromere protein J C-terminal" evidence="4">
    <location>
        <begin position="793"/>
        <end position="825"/>
    </location>
</feature>
<dbReference type="GO" id="GO:0005814">
    <property type="term" value="C:centriole"/>
    <property type="evidence" value="ECO:0007669"/>
    <property type="project" value="TreeGrafter"/>
</dbReference>
<dbReference type="GO" id="GO:0005813">
    <property type="term" value="C:centrosome"/>
    <property type="evidence" value="ECO:0007669"/>
    <property type="project" value="TreeGrafter"/>
</dbReference>
<protein>
    <submittedName>
        <fullName evidence="6">Centromere protein J</fullName>
    </submittedName>
</protein>
<dbReference type="GO" id="GO:0015631">
    <property type="term" value="F:tubulin binding"/>
    <property type="evidence" value="ECO:0007669"/>
    <property type="project" value="TreeGrafter"/>
</dbReference>
<comment type="similarity">
    <text evidence="1">Belongs to the TCP10 family.</text>
</comment>
<reference evidence="6" key="1">
    <citation type="submission" date="2025-08" db="UniProtKB">
        <authorList>
            <consortium name="Ensembl"/>
        </authorList>
    </citation>
    <scope>IDENTIFICATION</scope>
</reference>
<dbReference type="GO" id="GO:0060271">
    <property type="term" value="P:cilium assembly"/>
    <property type="evidence" value="ECO:0007669"/>
    <property type="project" value="TreeGrafter"/>
</dbReference>
<dbReference type="GO" id="GO:0061511">
    <property type="term" value="P:centriole elongation"/>
    <property type="evidence" value="ECO:0007669"/>
    <property type="project" value="TreeGrafter"/>
</dbReference>
<dbReference type="GO" id="GO:0019904">
    <property type="term" value="F:protein domain specific binding"/>
    <property type="evidence" value="ECO:0007669"/>
    <property type="project" value="Ensembl"/>
</dbReference>
<evidence type="ECO:0000313" key="7">
    <source>
        <dbReference type="Proteomes" id="UP000264820"/>
    </source>
</evidence>
<keyword evidence="7" id="KW-1185">Reference proteome</keyword>
<evidence type="ECO:0000259" key="4">
    <source>
        <dbReference type="Pfam" id="PF07202"/>
    </source>
</evidence>
<dbReference type="InterPro" id="IPR026581">
    <property type="entry name" value="TCP10L/CENPJ"/>
</dbReference>
<feature type="region of interest" description="Disordered" evidence="3">
    <location>
        <begin position="314"/>
        <end position="508"/>
    </location>
</feature>
<sequence length="910" mass="102188">MSSPLPGLPHSSSDFLARWMPSSTRAGVILDPGSLRYDSPGAAMPSEPEDFAPIATSVDSSCLDVESLSGAPGRYSEAGRLEETPNSSQEVSITMKPIQAGKQTFEEMLEEQLRLEENGKQSAAPPKRAFLRRGEGLSRFTRKSSLPKEDLNGDLKPSSQARVVTRTTSENGVAQRLPVQRKTATMNKENRPRDERDRRDVRVEMKATRTKVLGCHQRQNTGGEVRTNKQAEESKTATKQADARALLPNVLQESPETSLVEKLRRWECERHLESMELGEFELLEQAADELSFSSNSSFVSKLLGVAGLHQRRLSSTPIKLPPAKEQRRSPEINGGAVKGHDEEESSSEANNDAKESERVVDPSGFPSSVCYPVPSEPPYDKRSYQDDNGESEDVLSSIGDDEDDNSSTLEDDKDATPGQVVFDDDTTWNETDDTAVSIEPVDTEAANQASDVAPTLPPPPNSKLMMKLFPALKPKTQNAPLPLPDITSTSPPDKTDNKPEQQVQSTQLRERLVELEIEIERFKKENAALAKLRQENEENQENLRKERLAWEQERAEQLARFEEYKREETGKLQRERKVFEKHASAARAVPDKKEREEIQALKQQLSSLQEDLRKKESRWSATHGRLRQQIDSLGQENNELRDEVRMLEKLRLSALKNSVATEKDVRHGPSVSKGSSLKKTTESSSSLSPREVSEEKQMAAKKNSPNEQDSESYSPVRDQNRLTARWLRAFQVEKVLAGGDRVIVYPNGTTKQVSCDGTTVKVNFFNGDTKEVTADHRVLYYYADTRTTHITYPDGMEVLHFPNNQIEKHFPDGRKEITFADQTVKTLFPDGSEESVMTDGTVVQIKTDGTKEIHFNTGQKEVHTADYKRREYPDGTVKTVYADGRQETRYPGGRLRVKDKHGNVLTDERQ</sequence>
<evidence type="ECO:0000256" key="3">
    <source>
        <dbReference type="SAM" id="MobiDB-lite"/>
    </source>
</evidence>
<dbReference type="InterPro" id="IPR047002">
    <property type="entry name" value="Tcp10_C_sf"/>
</dbReference>
<dbReference type="InterPro" id="IPR009852">
    <property type="entry name" value="CENPJ_C_dom"/>
</dbReference>
<feature type="compositionally biased region" description="Acidic residues" evidence="3">
    <location>
        <begin position="422"/>
        <end position="433"/>
    </location>
</feature>
<dbReference type="Gene3D" id="2.60.450.20">
    <property type="match status" value="1"/>
</dbReference>
<organism evidence="6 7">
    <name type="scientific">Hippocampus comes</name>
    <name type="common">Tiger tail seahorse</name>
    <dbReference type="NCBI Taxonomy" id="109280"/>
    <lineage>
        <taxon>Eukaryota</taxon>
        <taxon>Metazoa</taxon>
        <taxon>Chordata</taxon>
        <taxon>Craniata</taxon>
        <taxon>Vertebrata</taxon>
        <taxon>Euteleostomi</taxon>
        <taxon>Actinopterygii</taxon>
        <taxon>Neopterygii</taxon>
        <taxon>Teleostei</taxon>
        <taxon>Neoteleostei</taxon>
        <taxon>Acanthomorphata</taxon>
        <taxon>Syngnathiaria</taxon>
        <taxon>Syngnathiformes</taxon>
        <taxon>Syngnathoidei</taxon>
        <taxon>Syngnathidae</taxon>
        <taxon>Hippocampus</taxon>
    </lineage>
</organism>
<dbReference type="Pfam" id="PF25779">
    <property type="entry name" value="Tubulin-bind_CPAP"/>
    <property type="match status" value="1"/>
</dbReference>
<dbReference type="AlphaFoldDB" id="A0A3Q2YLV9"/>
<dbReference type="InterPro" id="IPR058029">
    <property type="entry name" value="Tubulin-bd_CENPJ"/>
</dbReference>
<feature type="domain" description="Centromere protein J C-terminal" evidence="4">
    <location>
        <begin position="731"/>
        <end position="752"/>
    </location>
</feature>
<accession>A0A3Q2YLV9</accession>
<dbReference type="STRING" id="109280.ENSHCOP00000014427"/>
<evidence type="ECO:0000313" key="6">
    <source>
        <dbReference type="Ensembl" id="ENSHCOP00000014427.1"/>
    </source>
</evidence>
<dbReference type="PANTHER" id="PTHR10331:SF27">
    <property type="entry name" value="CENTROMERE PROTEIN J"/>
    <property type="match status" value="1"/>
</dbReference>
<feature type="compositionally biased region" description="Basic and acidic residues" evidence="3">
    <location>
        <begin position="226"/>
        <end position="236"/>
    </location>
</feature>
<dbReference type="OMA" id="WNEPEDL"/>
<name>A0A3Q2YLV9_HIPCM</name>
<feature type="coiled-coil region" evidence="2">
    <location>
        <begin position="591"/>
        <end position="657"/>
    </location>
</feature>
<dbReference type="PANTHER" id="PTHR10331">
    <property type="entry name" value="T COMPLEX PROTEIN 10"/>
    <property type="match status" value="1"/>
</dbReference>
<feature type="compositionally biased region" description="Polar residues" evidence="3">
    <location>
        <begin position="157"/>
        <end position="172"/>
    </location>
</feature>
<feature type="region of interest" description="Disordered" evidence="3">
    <location>
        <begin position="216"/>
        <end position="243"/>
    </location>
</feature>
<keyword evidence="2" id="KW-0175">Coiled coil</keyword>
<evidence type="ECO:0000256" key="1">
    <source>
        <dbReference type="ARBA" id="ARBA00005627"/>
    </source>
</evidence>
<feature type="region of interest" description="Disordered" evidence="3">
    <location>
        <begin position="116"/>
        <end position="201"/>
    </location>
</feature>
<dbReference type="Proteomes" id="UP000264820">
    <property type="component" value="Unplaced"/>
</dbReference>
<feature type="domain" description="CENPJ tubulin-binding region" evidence="5">
    <location>
        <begin position="98"/>
        <end position="142"/>
    </location>
</feature>
<dbReference type="Ensembl" id="ENSHCOT00000022043.1">
    <property type="protein sequence ID" value="ENSHCOP00000014427.1"/>
    <property type="gene ID" value="ENSHCOG00000017922.1"/>
</dbReference>
<feature type="compositionally biased region" description="Polar residues" evidence="3">
    <location>
        <begin position="703"/>
        <end position="713"/>
    </location>
</feature>
<dbReference type="Pfam" id="PF07202">
    <property type="entry name" value="Tcp10_C"/>
    <property type="match status" value="4"/>
</dbReference>
<feature type="compositionally biased region" description="Basic and acidic residues" evidence="3">
    <location>
        <begin position="900"/>
        <end position="910"/>
    </location>
</feature>
<feature type="compositionally biased region" description="Acidic residues" evidence="3">
    <location>
        <begin position="387"/>
        <end position="413"/>
    </location>
</feature>